<evidence type="ECO:0000256" key="1">
    <source>
        <dbReference type="SAM" id="Phobius"/>
    </source>
</evidence>
<keyword evidence="1" id="KW-1133">Transmembrane helix</keyword>
<dbReference type="RefSeq" id="WP_090943801.1">
    <property type="nucleotide sequence ID" value="NZ_FNDJ01000023.1"/>
</dbReference>
<dbReference type="STRING" id="633440.SAMN05421869_123137"/>
<accession>A0A1G9IBR7</accession>
<proteinExistence type="predicted"/>
<feature type="transmembrane region" description="Helical" evidence="1">
    <location>
        <begin position="27"/>
        <end position="47"/>
    </location>
</feature>
<reference evidence="2 3" key="1">
    <citation type="submission" date="2016-10" db="EMBL/GenBank/DDBJ databases">
        <authorList>
            <person name="de Groot N.N."/>
        </authorList>
    </citation>
    <scope>NUCLEOTIDE SEQUENCE [LARGE SCALE GENOMIC DNA]</scope>
    <source>
        <strain evidence="2 3">CGMCC 4.6533</strain>
    </source>
</reference>
<protein>
    <submittedName>
        <fullName evidence="2">Uncharacterized protein</fullName>
    </submittedName>
</protein>
<name>A0A1G9IBR7_9ACTN</name>
<sequence length="79" mass="8231">MNDPYRIEPEHRPAAPRCRDGRPGLKALLWVVLVVGVAVNLVAGLAMGDDVTVAGLAGGLVGLAALIGLIMLFVNGRRS</sequence>
<keyword evidence="3" id="KW-1185">Reference proteome</keyword>
<organism evidence="2 3">
    <name type="scientific">Nonomuraea jiangxiensis</name>
    <dbReference type="NCBI Taxonomy" id="633440"/>
    <lineage>
        <taxon>Bacteria</taxon>
        <taxon>Bacillati</taxon>
        <taxon>Actinomycetota</taxon>
        <taxon>Actinomycetes</taxon>
        <taxon>Streptosporangiales</taxon>
        <taxon>Streptosporangiaceae</taxon>
        <taxon>Nonomuraea</taxon>
    </lineage>
</organism>
<keyword evidence="1" id="KW-0472">Membrane</keyword>
<gene>
    <name evidence="2" type="ORF">SAMN05421869_123137</name>
</gene>
<dbReference type="Proteomes" id="UP000199202">
    <property type="component" value="Unassembled WGS sequence"/>
</dbReference>
<evidence type="ECO:0000313" key="3">
    <source>
        <dbReference type="Proteomes" id="UP000199202"/>
    </source>
</evidence>
<evidence type="ECO:0000313" key="2">
    <source>
        <dbReference type="EMBL" id="SDL22566.1"/>
    </source>
</evidence>
<keyword evidence="1" id="KW-0812">Transmembrane</keyword>
<feature type="transmembrane region" description="Helical" evidence="1">
    <location>
        <begin position="53"/>
        <end position="74"/>
    </location>
</feature>
<dbReference type="AlphaFoldDB" id="A0A1G9IBR7"/>
<dbReference type="EMBL" id="FNDJ01000023">
    <property type="protein sequence ID" value="SDL22566.1"/>
    <property type="molecule type" value="Genomic_DNA"/>
</dbReference>